<dbReference type="Proteomes" id="UP000287651">
    <property type="component" value="Unassembled WGS sequence"/>
</dbReference>
<gene>
    <name evidence="1" type="ORF">B296_00048990</name>
</gene>
<name>A0A426X390_ENSVE</name>
<comment type="caution">
    <text evidence="1">The sequence shown here is derived from an EMBL/GenBank/DDBJ whole genome shotgun (WGS) entry which is preliminary data.</text>
</comment>
<organism evidence="1 2">
    <name type="scientific">Ensete ventricosum</name>
    <name type="common">Abyssinian banana</name>
    <name type="synonym">Musa ensete</name>
    <dbReference type="NCBI Taxonomy" id="4639"/>
    <lineage>
        <taxon>Eukaryota</taxon>
        <taxon>Viridiplantae</taxon>
        <taxon>Streptophyta</taxon>
        <taxon>Embryophyta</taxon>
        <taxon>Tracheophyta</taxon>
        <taxon>Spermatophyta</taxon>
        <taxon>Magnoliopsida</taxon>
        <taxon>Liliopsida</taxon>
        <taxon>Zingiberales</taxon>
        <taxon>Musaceae</taxon>
        <taxon>Ensete</taxon>
    </lineage>
</organism>
<evidence type="ECO:0000313" key="1">
    <source>
        <dbReference type="EMBL" id="RRT33942.1"/>
    </source>
</evidence>
<proteinExistence type="predicted"/>
<dbReference type="EMBL" id="AMZH03027903">
    <property type="protein sequence ID" value="RRT33942.1"/>
    <property type="molecule type" value="Genomic_DNA"/>
</dbReference>
<protein>
    <submittedName>
        <fullName evidence="1">Uncharacterized protein</fullName>
    </submittedName>
</protein>
<evidence type="ECO:0000313" key="2">
    <source>
        <dbReference type="Proteomes" id="UP000287651"/>
    </source>
</evidence>
<sequence length="51" mass="5914">MVSRKNMMVINFARSRVLISFLSTVSKIQNTGHSRLISPREVVQARFHEKI</sequence>
<reference evidence="1 2" key="1">
    <citation type="journal article" date="2014" name="Agronomy (Basel)">
        <title>A Draft Genome Sequence for Ensete ventricosum, the Drought-Tolerant Tree Against Hunger.</title>
        <authorList>
            <person name="Harrison J."/>
            <person name="Moore K.A."/>
            <person name="Paszkiewicz K."/>
            <person name="Jones T."/>
            <person name="Grant M."/>
            <person name="Ambacheew D."/>
            <person name="Muzemil S."/>
            <person name="Studholme D.J."/>
        </authorList>
    </citation>
    <scope>NUCLEOTIDE SEQUENCE [LARGE SCALE GENOMIC DNA]</scope>
</reference>
<accession>A0A426X390</accession>
<dbReference type="AlphaFoldDB" id="A0A426X390"/>